<evidence type="ECO:0000313" key="3">
    <source>
        <dbReference type="EMBL" id="MBB6036589.1"/>
    </source>
</evidence>
<sequence>MNGGPPVTEGVLERGVPKAHVRKRNGARRVTMVVAGVLTLVLAGAIVAYATDMFEAEGAGAQTPPDTTTQYSQPADDKAAEQPLYPVDGLYQIRVEHSSMCLGTGPERGEEQRTIMVQQPCEEAWPDLELTEIKDGTFTIVWKFADRGWETCVGVEAPGTQPGAVFVPTECKTSALLSFKLKALPDGFYQIGVPVGGLCLGVKERSAVRGAPFETTKCDKGQGSQRFEILPV</sequence>
<organism evidence="3 4">
    <name type="scientific">Phytomonospora endophytica</name>
    <dbReference type="NCBI Taxonomy" id="714109"/>
    <lineage>
        <taxon>Bacteria</taxon>
        <taxon>Bacillati</taxon>
        <taxon>Actinomycetota</taxon>
        <taxon>Actinomycetes</taxon>
        <taxon>Micromonosporales</taxon>
        <taxon>Micromonosporaceae</taxon>
        <taxon>Phytomonospora</taxon>
    </lineage>
</organism>
<comment type="caution">
    <text evidence="3">The sequence shown here is derived from an EMBL/GenBank/DDBJ whole genome shotgun (WGS) entry which is preliminary data.</text>
</comment>
<accession>A0A841FVT2</accession>
<evidence type="ECO:0000256" key="1">
    <source>
        <dbReference type="SAM" id="MobiDB-lite"/>
    </source>
</evidence>
<name>A0A841FVT2_9ACTN</name>
<keyword evidence="2" id="KW-1133">Transmembrane helix</keyword>
<dbReference type="SUPFAM" id="SSF50370">
    <property type="entry name" value="Ricin B-like lectins"/>
    <property type="match status" value="1"/>
</dbReference>
<dbReference type="CDD" id="cd00161">
    <property type="entry name" value="beta-trefoil_Ricin-like"/>
    <property type="match status" value="1"/>
</dbReference>
<proteinExistence type="predicted"/>
<dbReference type="RefSeq" id="WP_184789423.1">
    <property type="nucleotide sequence ID" value="NZ_BONT01000030.1"/>
</dbReference>
<feature type="region of interest" description="Disordered" evidence="1">
    <location>
        <begin position="59"/>
        <end position="78"/>
    </location>
</feature>
<dbReference type="InterPro" id="IPR035992">
    <property type="entry name" value="Ricin_B-like_lectins"/>
</dbReference>
<evidence type="ECO:0000256" key="2">
    <source>
        <dbReference type="SAM" id="Phobius"/>
    </source>
</evidence>
<keyword evidence="4" id="KW-1185">Reference proteome</keyword>
<dbReference type="EMBL" id="JACHGT010000009">
    <property type="protein sequence ID" value="MBB6036589.1"/>
    <property type="molecule type" value="Genomic_DNA"/>
</dbReference>
<dbReference type="Proteomes" id="UP000548476">
    <property type="component" value="Unassembled WGS sequence"/>
</dbReference>
<feature type="compositionally biased region" description="Polar residues" evidence="1">
    <location>
        <begin position="64"/>
        <end position="73"/>
    </location>
</feature>
<dbReference type="AlphaFoldDB" id="A0A841FVT2"/>
<evidence type="ECO:0000313" key="4">
    <source>
        <dbReference type="Proteomes" id="UP000548476"/>
    </source>
</evidence>
<feature type="transmembrane region" description="Helical" evidence="2">
    <location>
        <begin position="30"/>
        <end position="50"/>
    </location>
</feature>
<evidence type="ECO:0008006" key="5">
    <source>
        <dbReference type="Google" id="ProtNLM"/>
    </source>
</evidence>
<reference evidence="3 4" key="1">
    <citation type="submission" date="2020-08" db="EMBL/GenBank/DDBJ databases">
        <title>Genomic Encyclopedia of Type Strains, Phase IV (KMG-IV): sequencing the most valuable type-strain genomes for metagenomic binning, comparative biology and taxonomic classification.</title>
        <authorList>
            <person name="Goeker M."/>
        </authorList>
    </citation>
    <scope>NUCLEOTIDE SEQUENCE [LARGE SCALE GENOMIC DNA]</scope>
    <source>
        <strain evidence="3 4">YIM 65646</strain>
    </source>
</reference>
<keyword evidence="2" id="KW-0812">Transmembrane</keyword>
<gene>
    <name evidence="3" type="ORF">HNR73_004460</name>
</gene>
<dbReference type="Gene3D" id="2.80.10.50">
    <property type="match status" value="1"/>
</dbReference>
<protein>
    <recommendedName>
        <fullName evidence="5">Ricin B lectin domain-containing protein</fullName>
    </recommendedName>
</protein>
<keyword evidence="2" id="KW-0472">Membrane</keyword>